<dbReference type="EMBL" id="CP134146">
    <property type="protein sequence ID" value="WNC67298.1"/>
    <property type="molecule type" value="Genomic_DNA"/>
</dbReference>
<keyword evidence="3" id="KW-1185">Reference proteome</keyword>
<protein>
    <submittedName>
        <fullName evidence="2">DUF3299 domain-containing protein</fullName>
    </submittedName>
</protein>
<evidence type="ECO:0000313" key="3">
    <source>
        <dbReference type="Proteomes" id="UP001248581"/>
    </source>
</evidence>
<dbReference type="Proteomes" id="UP001248581">
    <property type="component" value="Chromosome"/>
</dbReference>
<proteinExistence type="predicted"/>
<dbReference type="Gene3D" id="2.40.50.870">
    <property type="entry name" value="Protein of unknown function (DUF3299)"/>
    <property type="match status" value="1"/>
</dbReference>
<name>A0ABY9TET5_9GAMM</name>
<evidence type="ECO:0000313" key="2">
    <source>
        <dbReference type="EMBL" id="WNC67298.1"/>
    </source>
</evidence>
<sequence length="241" mass="27242">MLKKIILLAALVNIIATANVIAATEKHTKNSVENSGSNKVNWNWEKILPEQKQVNNPFAKLTKTQLDDLGYYVGMKQDIEAVEKQSPKYEKLPLRKTELEKLGKYLTAQGIDIDYLLSQRDRVIEARTHNAINVNSSIINQLGTISGYVIPIKRENNKLVEFFLIEENPFGHAGHDHSSPNPNQVIYVNFKSGINVMFKELMTLTGVLTKQTYSAEVTMVDGHTTDMEASYQLELTSYQQN</sequence>
<gene>
    <name evidence="2" type="ORF">RI845_12290</name>
</gene>
<feature type="chain" id="PRO_5045976963" evidence="1">
    <location>
        <begin position="23"/>
        <end position="241"/>
    </location>
</feature>
<keyword evidence="1" id="KW-0732">Signal</keyword>
<dbReference type="RefSeq" id="WP_348386462.1">
    <property type="nucleotide sequence ID" value="NZ_CP134146.1"/>
</dbReference>
<dbReference type="Pfam" id="PF11736">
    <property type="entry name" value="DUF3299"/>
    <property type="match status" value="1"/>
</dbReference>
<reference evidence="3" key="1">
    <citation type="submission" date="2023-09" db="EMBL/GenBank/DDBJ databases">
        <authorList>
            <person name="Li S."/>
            <person name="Li X."/>
            <person name="Zhang C."/>
            <person name="Zhao Z."/>
        </authorList>
    </citation>
    <scope>NUCLEOTIDE SEQUENCE [LARGE SCALE GENOMIC DNA]</scope>
    <source>
        <strain evidence="3">SQ345</strain>
    </source>
</reference>
<evidence type="ECO:0000256" key="1">
    <source>
        <dbReference type="SAM" id="SignalP"/>
    </source>
</evidence>
<feature type="signal peptide" evidence="1">
    <location>
        <begin position="1"/>
        <end position="22"/>
    </location>
</feature>
<dbReference type="InterPro" id="IPR021727">
    <property type="entry name" value="DUF3299"/>
</dbReference>
<accession>A0ABY9TET5</accession>
<organism evidence="2 3">
    <name type="scientific">Thalassotalea nanhaiensis</name>
    <dbReference type="NCBI Taxonomy" id="3065648"/>
    <lineage>
        <taxon>Bacteria</taxon>
        <taxon>Pseudomonadati</taxon>
        <taxon>Pseudomonadota</taxon>
        <taxon>Gammaproteobacteria</taxon>
        <taxon>Alteromonadales</taxon>
        <taxon>Colwelliaceae</taxon>
        <taxon>Thalassotalea</taxon>
    </lineage>
</organism>